<organism evidence="2 3">
    <name type="scientific">Paenibacillus agri</name>
    <dbReference type="NCBI Taxonomy" id="2744309"/>
    <lineage>
        <taxon>Bacteria</taxon>
        <taxon>Bacillati</taxon>
        <taxon>Bacillota</taxon>
        <taxon>Bacilli</taxon>
        <taxon>Bacillales</taxon>
        <taxon>Paenibacillaceae</taxon>
        <taxon>Paenibacillus</taxon>
    </lineage>
</organism>
<gene>
    <name evidence="2" type="ORF">HPT30_03035</name>
</gene>
<feature type="domain" description="Amidase" evidence="1">
    <location>
        <begin position="65"/>
        <end position="509"/>
    </location>
</feature>
<dbReference type="Gene3D" id="3.90.1300.10">
    <property type="entry name" value="Amidase signature (AS) domain"/>
    <property type="match status" value="1"/>
</dbReference>
<sequence length="532" mass="56526">MKFTPRNLTSLVIALVLIFGVLQFPAYGKDAKDKDKKAKPFVLEEATVDSIHAAFANGTLTCTALVKSYLARINAYDKKGPAINSIINVNNDALNLAAKMDKQYKDSKGKVSPLFCIPIILKDNYNTKDMPTTGGNVAMKDSVPPSDAFTVDKMRKAGAIILAKANLQEFARGGMSISSLGGQVLNPYDLTLTPGGSSGGTGAAIASNLAVLGAGSDTGQSIRSPASANSLVGVRPTRGLISRAGVMPNSFTQDEIGPITRTVKDAARLLDVMVGYDPKDPITAFGVGKTPKSYAAGLNANSLKGARIGVMTNLYGTEERHAEVNKVMEQVIKTMEAKGAKIIRFSLPEYDTLSPKVGTASWEARSAMDKYFAELGPNAPVKTFRQLVDSKTASPTVQKTLETEIAVEDGLNNQEYKDRTLNRDKLRLAVSSKMADLGLDAILYPLQKVLVAPISAADQMERNGTLSNGTGFPAVTFPGGFSTPTATAPLGVPIGAELLGRDYSEPLLLSLAYSYEQAAKVRKAPLSTPPLK</sequence>
<dbReference type="InterPro" id="IPR020556">
    <property type="entry name" value="Amidase_CS"/>
</dbReference>
<proteinExistence type="predicted"/>
<protein>
    <submittedName>
        <fullName evidence="2">Amidase</fullName>
    </submittedName>
</protein>
<dbReference type="PANTHER" id="PTHR42678">
    <property type="entry name" value="AMIDASE"/>
    <property type="match status" value="1"/>
</dbReference>
<dbReference type="Pfam" id="PF01425">
    <property type="entry name" value="Amidase"/>
    <property type="match status" value="1"/>
</dbReference>
<reference evidence="2" key="1">
    <citation type="submission" date="2020-06" db="EMBL/GenBank/DDBJ databases">
        <title>Paenibacillus sp. nov., isolated from soil.</title>
        <authorList>
            <person name="Seo Y.L."/>
        </authorList>
    </citation>
    <scope>NUCLEOTIDE SEQUENCE [LARGE SCALE GENOMIC DNA]</scope>
    <source>
        <strain evidence="2">JW14</strain>
    </source>
</reference>
<evidence type="ECO:0000313" key="2">
    <source>
        <dbReference type="EMBL" id="NUU59327.1"/>
    </source>
</evidence>
<dbReference type="AlphaFoldDB" id="A0A850EIT9"/>
<accession>A0A850EIT9</accession>
<dbReference type="EMBL" id="JABWCS010000184">
    <property type="protein sequence ID" value="NUU59327.1"/>
    <property type="molecule type" value="Genomic_DNA"/>
</dbReference>
<keyword evidence="3" id="KW-1185">Reference proteome</keyword>
<evidence type="ECO:0000259" key="1">
    <source>
        <dbReference type="Pfam" id="PF01425"/>
    </source>
</evidence>
<dbReference type="Proteomes" id="UP000564806">
    <property type="component" value="Unassembled WGS sequence"/>
</dbReference>
<comment type="caution">
    <text evidence="2">The sequence shown here is derived from an EMBL/GenBank/DDBJ whole genome shotgun (WGS) entry which is preliminary data.</text>
</comment>
<dbReference type="InterPro" id="IPR036928">
    <property type="entry name" value="AS_sf"/>
</dbReference>
<name>A0A850EIT9_9BACL</name>
<dbReference type="InterPro" id="IPR023631">
    <property type="entry name" value="Amidase_dom"/>
</dbReference>
<dbReference type="PANTHER" id="PTHR42678:SF5">
    <property type="entry name" value="GLUTAMYL-TRNA(GLN) AMIDOTRANSFERASE SUBUNIT A"/>
    <property type="match status" value="1"/>
</dbReference>
<evidence type="ECO:0000313" key="3">
    <source>
        <dbReference type="Proteomes" id="UP000564806"/>
    </source>
</evidence>
<dbReference type="SUPFAM" id="SSF75304">
    <property type="entry name" value="Amidase signature (AS) enzymes"/>
    <property type="match status" value="1"/>
</dbReference>
<dbReference type="PROSITE" id="PS00571">
    <property type="entry name" value="AMIDASES"/>
    <property type="match status" value="1"/>
</dbReference>